<keyword evidence="11" id="KW-1185">Reference proteome</keyword>
<evidence type="ECO:0000259" key="9">
    <source>
        <dbReference type="PROSITE" id="PS50850"/>
    </source>
</evidence>
<dbReference type="EMBL" id="CP000304">
    <property type="protein sequence ID" value="ABP81238.1"/>
    <property type="molecule type" value="Genomic_DNA"/>
</dbReference>
<dbReference type="eggNOG" id="COG2814">
    <property type="taxonomic scope" value="Bacteria"/>
</dbReference>
<feature type="transmembrane region" description="Helical" evidence="8">
    <location>
        <begin position="337"/>
        <end position="360"/>
    </location>
</feature>
<accession>A4VQI7</accession>
<dbReference type="Proteomes" id="UP000000233">
    <property type="component" value="Chromosome"/>
</dbReference>
<gene>
    <name evidence="10" type="ordered locus">PST_3610</name>
</gene>
<keyword evidence="8" id="KW-0997">Cell inner membrane</keyword>
<dbReference type="GO" id="GO:1990961">
    <property type="term" value="P:xenobiotic detoxification by transmembrane export across the plasma membrane"/>
    <property type="evidence" value="ECO:0007669"/>
    <property type="project" value="InterPro"/>
</dbReference>
<dbReference type="NCBIfam" id="TIGR00710">
    <property type="entry name" value="efflux_Bcr_CflA"/>
    <property type="match status" value="1"/>
</dbReference>
<dbReference type="NCBIfam" id="NF008314">
    <property type="entry name" value="PRK11102.1"/>
    <property type="match status" value="1"/>
</dbReference>
<proteinExistence type="inferred from homology"/>
<feature type="transmembrane region" description="Helical" evidence="8">
    <location>
        <begin position="105"/>
        <end position="124"/>
    </location>
</feature>
<feature type="transmembrane region" description="Helical" evidence="8">
    <location>
        <begin position="130"/>
        <end position="151"/>
    </location>
</feature>
<feature type="transmembrane region" description="Helical" evidence="8">
    <location>
        <begin position="35"/>
        <end position="54"/>
    </location>
</feature>
<dbReference type="InterPro" id="IPR004812">
    <property type="entry name" value="Efflux_drug-R_Bcr/CmlA"/>
</dbReference>
<organism evidence="10 11">
    <name type="scientific">Stutzerimonas stutzeri (strain A1501)</name>
    <name type="common">Pseudomonas stutzeri</name>
    <dbReference type="NCBI Taxonomy" id="379731"/>
    <lineage>
        <taxon>Bacteria</taxon>
        <taxon>Pseudomonadati</taxon>
        <taxon>Pseudomonadota</taxon>
        <taxon>Gammaproteobacteria</taxon>
        <taxon>Pseudomonadales</taxon>
        <taxon>Pseudomonadaceae</taxon>
        <taxon>Stutzerimonas</taxon>
    </lineage>
</organism>
<feature type="transmembrane region" description="Helical" evidence="8">
    <location>
        <begin position="398"/>
        <end position="419"/>
    </location>
</feature>
<evidence type="ECO:0000256" key="4">
    <source>
        <dbReference type="ARBA" id="ARBA00022475"/>
    </source>
</evidence>
<evidence type="ECO:0000256" key="3">
    <source>
        <dbReference type="ARBA" id="ARBA00022448"/>
    </source>
</evidence>
<evidence type="ECO:0000256" key="6">
    <source>
        <dbReference type="ARBA" id="ARBA00022989"/>
    </source>
</evidence>
<evidence type="ECO:0000256" key="7">
    <source>
        <dbReference type="ARBA" id="ARBA00023136"/>
    </source>
</evidence>
<dbReference type="Gene3D" id="1.20.1720.10">
    <property type="entry name" value="Multidrug resistance protein D"/>
    <property type="match status" value="1"/>
</dbReference>
<dbReference type="AlphaFoldDB" id="A4VQI7"/>
<dbReference type="GO" id="GO:0042910">
    <property type="term" value="F:xenobiotic transmembrane transporter activity"/>
    <property type="evidence" value="ECO:0007669"/>
    <property type="project" value="InterPro"/>
</dbReference>
<protein>
    <recommendedName>
        <fullName evidence="8">Bcr/CflA family efflux transporter</fullName>
    </recommendedName>
</protein>
<dbReference type="PANTHER" id="PTHR23502:SF132">
    <property type="entry name" value="POLYAMINE TRANSPORTER 2-RELATED"/>
    <property type="match status" value="1"/>
</dbReference>
<sequence length="424" mass="44928">MYVTASCTPVQLPHRGRGPSIGLGTSLFLLCEPLMSLRILLILGALSAFGPLAIDMYLPAFPLIAQAFGTSVDHVQLSLAAYFIGLAIGQLVYGPLADRYGRRGPLLVGVTLFTLASLASAFAPSMDWLIGVRFVQALGGCAGMVVARAVVRDLCDPMTSAKVFSQLMLVMGLAPILAPVAGGALLATFGWPSIFILLTLFSALCLVAVALWLPETYPPGLPRQPMAGALSQYLRLFRDRFFMGHVLTGALCMAGMFAYITGSPFVFIELYGVKPEHFGWLFGINAAGFILMAQVNVRLVRWRGPEFWVRRWVWFFFASALALLAVAAAQPESLWPLLIPLFCCVSCLGCLLPNATACAMADQRANAGSASALLGSLQFTIAAIAASAVGALHNGTAVPLAAIMSLCGLLATLVAYGTARASTE</sequence>
<feature type="transmembrane region" description="Helical" evidence="8">
    <location>
        <begin position="241"/>
        <end position="260"/>
    </location>
</feature>
<evidence type="ECO:0000256" key="5">
    <source>
        <dbReference type="ARBA" id="ARBA00022692"/>
    </source>
</evidence>
<feature type="transmembrane region" description="Helical" evidence="8">
    <location>
        <begin position="74"/>
        <end position="93"/>
    </location>
</feature>
<dbReference type="HOGENOM" id="CLU_001265_47_0_6"/>
<keyword evidence="6 8" id="KW-1133">Transmembrane helix</keyword>
<feature type="transmembrane region" description="Helical" evidence="8">
    <location>
        <begin position="372"/>
        <end position="392"/>
    </location>
</feature>
<dbReference type="PROSITE" id="PS50850">
    <property type="entry name" value="MFS"/>
    <property type="match status" value="1"/>
</dbReference>
<dbReference type="GO" id="GO:0015385">
    <property type="term" value="F:sodium:proton antiporter activity"/>
    <property type="evidence" value="ECO:0007669"/>
    <property type="project" value="TreeGrafter"/>
</dbReference>
<feature type="transmembrane region" description="Helical" evidence="8">
    <location>
        <begin position="280"/>
        <end position="300"/>
    </location>
</feature>
<name>A4VQI7_STUS1</name>
<feature type="transmembrane region" description="Helical" evidence="8">
    <location>
        <begin position="193"/>
        <end position="213"/>
    </location>
</feature>
<evidence type="ECO:0000256" key="2">
    <source>
        <dbReference type="ARBA" id="ARBA00006236"/>
    </source>
</evidence>
<keyword evidence="4" id="KW-1003">Cell membrane</keyword>
<comment type="subcellular location">
    <subcellularLocation>
        <location evidence="8">Cell inner membrane</location>
        <topology evidence="8">Multi-pass membrane protein</topology>
    </subcellularLocation>
    <subcellularLocation>
        <location evidence="1">Cell membrane</location>
        <topology evidence="1">Multi-pass membrane protein</topology>
    </subcellularLocation>
</comment>
<keyword evidence="5 8" id="KW-0812">Transmembrane</keyword>
<dbReference type="InterPro" id="IPR020846">
    <property type="entry name" value="MFS_dom"/>
</dbReference>
<evidence type="ECO:0000256" key="8">
    <source>
        <dbReference type="RuleBase" id="RU365088"/>
    </source>
</evidence>
<feature type="transmembrane region" description="Helical" evidence="8">
    <location>
        <begin position="163"/>
        <end position="187"/>
    </location>
</feature>
<reference evidence="10 11" key="1">
    <citation type="journal article" date="2008" name="Proc. Natl. Acad. Sci. U.S.A.">
        <title>Nitrogen fixation island and rhizosphere competence traits in the genome of root-associated Pseudomonas stutzeri A1501.</title>
        <authorList>
            <person name="Yan Y."/>
            <person name="Yang J."/>
            <person name="Dou Y."/>
            <person name="Chen M."/>
            <person name="Ping S."/>
            <person name="Peng J."/>
            <person name="Lu W."/>
            <person name="Zhang W."/>
            <person name="Yao Z."/>
            <person name="Li H."/>
            <person name="Liu W."/>
            <person name="He S."/>
            <person name="Geng L."/>
            <person name="Zhang X."/>
            <person name="Yang F."/>
            <person name="Yu H."/>
            <person name="Zhan Y."/>
            <person name="Li D."/>
            <person name="Lin Z."/>
            <person name="Wang Y."/>
            <person name="Elmerich C."/>
            <person name="Lin M."/>
            <person name="Jin Q."/>
        </authorList>
    </citation>
    <scope>NUCLEOTIDE SEQUENCE [LARGE SCALE GENOMIC DNA]</scope>
    <source>
        <strain evidence="10 11">A1501</strain>
    </source>
</reference>
<feature type="transmembrane region" description="Helical" evidence="8">
    <location>
        <begin position="312"/>
        <end position="331"/>
    </location>
</feature>
<dbReference type="Pfam" id="PF07690">
    <property type="entry name" value="MFS_1"/>
    <property type="match status" value="1"/>
</dbReference>
<dbReference type="GO" id="GO:0005886">
    <property type="term" value="C:plasma membrane"/>
    <property type="evidence" value="ECO:0007669"/>
    <property type="project" value="UniProtKB-SubCell"/>
</dbReference>
<evidence type="ECO:0000256" key="1">
    <source>
        <dbReference type="ARBA" id="ARBA00004651"/>
    </source>
</evidence>
<keyword evidence="3 8" id="KW-0813">Transport</keyword>
<dbReference type="KEGG" id="psa:PST_3610"/>
<dbReference type="CDD" id="cd17320">
    <property type="entry name" value="MFS_MdfA_MDR_like"/>
    <property type="match status" value="1"/>
</dbReference>
<dbReference type="SUPFAM" id="SSF103473">
    <property type="entry name" value="MFS general substrate transporter"/>
    <property type="match status" value="1"/>
</dbReference>
<dbReference type="InterPro" id="IPR011701">
    <property type="entry name" value="MFS"/>
</dbReference>
<comment type="similarity">
    <text evidence="2 8">Belongs to the major facilitator superfamily. Bcr/CmlA family.</text>
</comment>
<evidence type="ECO:0000313" key="10">
    <source>
        <dbReference type="EMBL" id="ABP81238.1"/>
    </source>
</evidence>
<dbReference type="FunFam" id="1.20.1720.10:FF:000005">
    <property type="entry name" value="Bcr/CflA family efflux transporter"/>
    <property type="match status" value="1"/>
</dbReference>
<evidence type="ECO:0000313" key="11">
    <source>
        <dbReference type="Proteomes" id="UP000000233"/>
    </source>
</evidence>
<dbReference type="InterPro" id="IPR036259">
    <property type="entry name" value="MFS_trans_sf"/>
</dbReference>
<dbReference type="PANTHER" id="PTHR23502">
    <property type="entry name" value="MAJOR FACILITATOR SUPERFAMILY"/>
    <property type="match status" value="1"/>
</dbReference>
<feature type="domain" description="Major facilitator superfamily (MFS) profile" evidence="9">
    <location>
        <begin position="36"/>
        <end position="420"/>
    </location>
</feature>
<keyword evidence="7 8" id="KW-0472">Membrane</keyword>